<feature type="transmembrane region" description="Helical" evidence="7">
    <location>
        <begin position="280"/>
        <end position="297"/>
    </location>
</feature>
<comment type="subcellular location">
    <subcellularLocation>
        <location evidence="1">Cell membrane</location>
        <topology evidence="1">Multi-pass membrane protein</topology>
    </subcellularLocation>
</comment>
<gene>
    <name evidence="8" type="ORF">ESP70_016245</name>
</gene>
<sequence>MTEIPTEGDQMGNRHRIMRVLRNRRVRRLQLAFLGSTLGDWAYATAIAVWAYEDGGAKAVGAYQAARFLTMTVAGPLGSVVADRMSRRAFMIISDLLRAGLITAAGLIVVTGGQSMAVYTLSILAAIVGAPFRAAEAGLLTELVDSPSELTTANALSSNIESVLIFVGPALAGVIIGVSGVEEVFWLNAGTYVWSTAMLLGVRVKRGETDRASADVEDEATRARFWAELSSGFGLIGRDRDLRSVGLLAGASGFAWGSMSVFLVLLAFDVLDSGPKGVGYLNSLLGAATVAGSLLILGRLSSSRLGQDLVLGVVFGWGLPLLAMAAFPTSVTAIVAIVVIGLCEPVGSLGIDTIPQRLTPPAMISRVYSAIDTCVVGPMAVGAFLAPTLVDWFGLRSAMAITGAIPLLVGLSRLPRMRNLDRRLTTPTEPQLLGDDAAAQAESTRGSTDDASPRDS</sequence>
<keyword evidence="4 7" id="KW-1133">Transmembrane helix</keyword>
<feature type="transmembrane region" description="Helical" evidence="7">
    <location>
        <begin position="31"/>
        <end position="52"/>
    </location>
</feature>
<dbReference type="EMBL" id="SDPQ02000003">
    <property type="protein sequence ID" value="KAA1395695.1"/>
    <property type="molecule type" value="Genomic_DNA"/>
</dbReference>
<name>A0A5M4FBM6_9ACTN</name>
<keyword evidence="3 7" id="KW-0812">Transmembrane</keyword>
<dbReference type="OrthoDB" id="180043at2"/>
<feature type="transmembrane region" description="Helical" evidence="7">
    <location>
        <begin position="64"/>
        <end position="82"/>
    </location>
</feature>
<feature type="compositionally biased region" description="Basic and acidic residues" evidence="6">
    <location>
        <begin position="447"/>
        <end position="456"/>
    </location>
</feature>
<dbReference type="GO" id="GO:0022857">
    <property type="term" value="F:transmembrane transporter activity"/>
    <property type="evidence" value="ECO:0007669"/>
    <property type="project" value="InterPro"/>
</dbReference>
<dbReference type="InterPro" id="IPR011701">
    <property type="entry name" value="MFS"/>
</dbReference>
<feature type="region of interest" description="Disordered" evidence="6">
    <location>
        <begin position="424"/>
        <end position="456"/>
    </location>
</feature>
<evidence type="ECO:0000256" key="3">
    <source>
        <dbReference type="ARBA" id="ARBA00022692"/>
    </source>
</evidence>
<evidence type="ECO:0000256" key="7">
    <source>
        <dbReference type="SAM" id="Phobius"/>
    </source>
</evidence>
<feature type="transmembrane region" description="Helical" evidence="7">
    <location>
        <begin position="245"/>
        <end position="268"/>
    </location>
</feature>
<keyword evidence="2" id="KW-1003">Cell membrane</keyword>
<dbReference type="PANTHER" id="PTHR23513">
    <property type="entry name" value="INTEGRAL MEMBRANE EFFLUX PROTEIN-RELATED"/>
    <property type="match status" value="1"/>
</dbReference>
<dbReference type="Gene3D" id="1.20.1250.20">
    <property type="entry name" value="MFS general substrate transporter like domains"/>
    <property type="match status" value="1"/>
</dbReference>
<proteinExistence type="predicted"/>
<feature type="transmembrane region" description="Helical" evidence="7">
    <location>
        <begin position="309"/>
        <end position="327"/>
    </location>
</feature>
<dbReference type="CDD" id="cd06173">
    <property type="entry name" value="MFS_MefA_like"/>
    <property type="match status" value="1"/>
</dbReference>
<reference evidence="8" key="1">
    <citation type="submission" date="2019-09" db="EMBL/GenBank/DDBJ databases">
        <authorList>
            <person name="Li J."/>
        </authorList>
    </citation>
    <scope>NUCLEOTIDE SEQUENCE [LARGE SCALE GENOMIC DNA]</scope>
    <source>
        <strain evidence="8">JCM 14732</strain>
    </source>
</reference>
<accession>A0A5M4FBM6</accession>
<dbReference type="InterPro" id="IPR036259">
    <property type="entry name" value="MFS_trans_sf"/>
</dbReference>
<feature type="transmembrane region" description="Helical" evidence="7">
    <location>
        <begin position="333"/>
        <end position="355"/>
    </location>
</feature>
<evidence type="ECO:0000256" key="4">
    <source>
        <dbReference type="ARBA" id="ARBA00022989"/>
    </source>
</evidence>
<dbReference type="Proteomes" id="UP000380867">
    <property type="component" value="Unassembled WGS sequence"/>
</dbReference>
<keyword evidence="9" id="KW-1185">Reference proteome</keyword>
<dbReference type="RefSeq" id="WP_149690352.1">
    <property type="nucleotide sequence ID" value="NZ_SDPQ02000003.1"/>
</dbReference>
<dbReference type="AlphaFoldDB" id="A0A5M4FBM6"/>
<dbReference type="GO" id="GO:0005886">
    <property type="term" value="C:plasma membrane"/>
    <property type="evidence" value="ECO:0007669"/>
    <property type="project" value="UniProtKB-SubCell"/>
</dbReference>
<feature type="transmembrane region" description="Helical" evidence="7">
    <location>
        <begin position="156"/>
        <end position="178"/>
    </location>
</feature>
<evidence type="ECO:0000256" key="6">
    <source>
        <dbReference type="SAM" id="MobiDB-lite"/>
    </source>
</evidence>
<feature type="transmembrane region" description="Helical" evidence="7">
    <location>
        <begin position="392"/>
        <end position="414"/>
    </location>
</feature>
<dbReference type="Pfam" id="PF07690">
    <property type="entry name" value="MFS_1"/>
    <property type="match status" value="1"/>
</dbReference>
<dbReference type="PANTHER" id="PTHR23513:SF11">
    <property type="entry name" value="STAPHYLOFERRIN A TRANSPORTER"/>
    <property type="match status" value="1"/>
</dbReference>
<evidence type="ECO:0000256" key="1">
    <source>
        <dbReference type="ARBA" id="ARBA00004651"/>
    </source>
</evidence>
<feature type="transmembrane region" description="Helical" evidence="7">
    <location>
        <begin position="89"/>
        <end position="110"/>
    </location>
</feature>
<organism evidence="8 9">
    <name type="scientific">Aeromicrobium ginsengisoli</name>
    <dbReference type="NCBI Taxonomy" id="363867"/>
    <lineage>
        <taxon>Bacteria</taxon>
        <taxon>Bacillati</taxon>
        <taxon>Actinomycetota</taxon>
        <taxon>Actinomycetes</taxon>
        <taxon>Propionibacteriales</taxon>
        <taxon>Nocardioidaceae</taxon>
        <taxon>Aeromicrobium</taxon>
    </lineage>
</organism>
<feature type="transmembrane region" description="Helical" evidence="7">
    <location>
        <begin position="367"/>
        <end position="386"/>
    </location>
</feature>
<evidence type="ECO:0000313" key="8">
    <source>
        <dbReference type="EMBL" id="KAA1395695.1"/>
    </source>
</evidence>
<evidence type="ECO:0000256" key="5">
    <source>
        <dbReference type="ARBA" id="ARBA00023136"/>
    </source>
</evidence>
<keyword evidence="5 7" id="KW-0472">Membrane</keyword>
<dbReference type="SUPFAM" id="SSF103473">
    <property type="entry name" value="MFS general substrate transporter"/>
    <property type="match status" value="1"/>
</dbReference>
<evidence type="ECO:0000313" key="9">
    <source>
        <dbReference type="Proteomes" id="UP000380867"/>
    </source>
</evidence>
<protein>
    <submittedName>
        <fullName evidence="8">MFS transporter</fullName>
    </submittedName>
</protein>
<evidence type="ECO:0000256" key="2">
    <source>
        <dbReference type="ARBA" id="ARBA00022475"/>
    </source>
</evidence>
<comment type="caution">
    <text evidence="8">The sequence shown here is derived from an EMBL/GenBank/DDBJ whole genome shotgun (WGS) entry which is preliminary data.</text>
</comment>